<comment type="caution">
    <text evidence="3">The sequence shown here is derived from an EMBL/GenBank/DDBJ whole genome shotgun (WGS) entry which is preliminary data.</text>
</comment>
<dbReference type="Pfam" id="PF01557">
    <property type="entry name" value="FAA_hydrolase"/>
    <property type="match status" value="1"/>
</dbReference>
<name>A0A371Z4G9_9PROT</name>
<accession>A0A371Z4G9</accession>
<keyword evidence="4" id="KW-1185">Reference proteome</keyword>
<dbReference type="InterPro" id="IPR011234">
    <property type="entry name" value="Fumarylacetoacetase-like_C"/>
</dbReference>
<gene>
    <name evidence="3" type="ORF">DY926_01290</name>
</gene>
<dbReference type="GO" id="GO:0008684">
    <property type="term" value="F:2-oxopent-4-enoate hydratase activity"/>
    <property type="evidence" value="ECO:0007669"/>
    <property type="project" value="TreeGrafter"/>
</dbReference>
<dbReference type="InterPro" id="IPR036663">
    <property type="entry name" value="Fumarylacetoacetase_C_sf"/>
</dbReference>
<feature type="domain" description="Fumarylacetoacetase-like C-terminal" evidence="2">
    <location>
        <begin position="68"/>
        <end position="251"/>
    </location>
</feature>
<sequence length="253" mass="27310">MQTVTSSDVAHMLLSVRNRKSTPPEHVHDSLVPRSIDDAYAIQDEVAQHLGPIGGWKVGSETPQSEPFCAPIHTSTIFEDGATLPPDLCFHRGVEAEIAYRFAHALPPRAQEWTREEVLDAIGTIHPAIELLDTRFAKPGSQHKFLHTADQQSHGALIVGPGVAEWRKFTPVTERVVLTINNQVVADHVGGNSAGDPLRMLVWLANHASRRKIGIAAGSIVTTGSTTGTIFVGHDTEVVADFPAIGSVRAHLA</sequence>
<dbReference type="Gene3D" id="3.90.850.10">
    <property type="entry name" value="Fumarylacetoacetase-like, C-terminal domain"/>
    <property type="match status" value="1"/>
</dbReference>
<dbReference type="OrthoDB" id="9792137at2"/>
<dbReference type="GO" id="GO:0005737">
    <property type="term" value="C:cytoplasm"/>
    <property type="evidence" value="ECO:0007669"/>
    <property type="project" value="TreeGrafter"/>
</dbReference>
<dbReference type="EMBL" id="QUWV01000011">
    <property type="protein sequence ID" value="RFD21378.1"/>
    <property type="molecule type" value="Genomic_DNA"/>
</dbReference>
<keyword evidence="1" id="KW-0456">Lyase</keyword>
<reference evidence="3 4" key="1">
    <citation type="submission" date="2018-08" db="EMBL/GenBank/DDBJ databases">
        <title>Komagataeibacter sp. AV 382.</title>
        <authorList>
            <person name="Skraban J."/>
            <person name="Trcek J."/>
        </authorList>
    </citation>
    <scope>NUCLEOTIDE SEQUENCE [LARGE SCALE GENOMIC DNA]</scope>
    <source>
        <strain evidence="3 4">AV 382</strain>
    </source>
</reference>
<dbReference type="Proteomes" id="UP000262371">
    <property type="component" value="Unassembled WGS sequence"/>
</dbReference>
<proteinExistence type="predicted"/>
<dbReference type="InterPro" id="IPR050772">
    <property type="entry name" value="Hydratase-Decarb/MhpD_sf"/>
</dbReference>
<dbReference type="RefSeq" id="WP_116701722.1">
    <property type="nucleotide sequence ID" value="NZ_QUWV01000011.1"/>
</dbReference>
<dbReference type="SUPFAM" id="SSF56529">
    <property type="entry name" value="FAH"/>
    <property type="match status" value="1"/>
</dbReference>
<dbReference type="AlphaFoldDB" id="A0A371Z4G9"/>
<dbReference type="PANTHER" id="PTHR30143">
    <property type="entry name" value="ACID HYDRATASE"/>
    <property type="match status" value="1"/>
</dbReference>
<dbReference type="PANTHER" id="PTHR30143:SF0">
    <property type="entry name" value="2-KETO-4-PENTENOATE HYDRATASE"/>
    <property type="match status" value="1"/>
</dbReference>
<evidence type="ECO:0000313" key="3">
    <source>
        <dbReference type="EMBL" id="RFD21378.1"/>
    </source>
</evidence>
<organism evidence="3 4">
    <name type="scientific">Komagataeibacter melaceti</name>
    <dbReference type="NCBI Taxonomy" id="2766577"/>
    <lineage>
        <taxon>Bacteria</taxon>
        <taxon>Pseudomonadati</taxon>
        <taxon>Pseudomonadota</taxon>
        <taxon>Alphaproteobacteria</taxon>
        <taxon>Acetobacterales</taxon>
        <taxon>Acetobacteraceae</taxon>
        <taxon>Komagataeibacter</taxon>
    </lineage>
</organism>
<evidence type="ECO:0000259" key="2">
    <source>
        <dbReference type="Pfam" id="PF01557"/>
    </source>
</evidence>
<protein>
    <submittedName>
        <fullName evidence="3">2-keto-4-pentenoate hydratase</fullName>
    </submittedName>
</protein>
<evidence type="ECO:0000256" key="1">
    <source>
        <dbReference type="ARBA" id="ARBA00023239"/>
    </source>
</evidence>
<evidence type="ECO:0000313" key="4">
    <source>
        <dbReference type="Proteomes" id="UP000262371"/>
    </source>
</evidence>